<accession>K9WS48</accession>
<keyword evidence="1" id="KW-0614">Plasmid</keyword>
<dbReference type="KEGG" id="mic:Mic7113_6825"/>
<evidence type="ECO:0000313" key="1">
    <source>
        <dbReference type="EMBL" id="AFZ22382.1"/>
    </source>
</evidence>
<keyword evidence="2" id="KW-1185">Reference proteome</keyword>
<evidence type="ECO:0000313" key="2">
    <source>
        <dbReference type="Proteomes" id="UP000010471"/>
    </source>
</evidence>
<dbReference type="Proteomes" id="UP000010471">
    <property type="component" value="Plasmid pMIC7113.08"/>
</dbReference>
<sequence length="75" mass="8381">MKEEGMIVPVHNSLELIRGVDGNLYFLQTQTVEFPHGTQTQRIILSIEEMDRMVATYQSTKSASIAVEKVLNGEG</sequence>
<dbReference type="AlphaFoldDB" id="K9WS48"/>
<gene>
    <name evidence="1" type="ORF">Mic7113_6825</name>
</gene>
<proteinExistence type="predicted"/>
<reference evidence="1 2" key="1">
    <citation type="submission" date="2012-06" db="EMBL/GenBank/DDBJ databases">
        <title>Finished plasmid 8 of genome of Microcoleus sp. PCC 7113.</title>
        <authorList>
            <consortium name="US DOE Joint Genome Institute"/>
            <person name="Gugger M."/>
            <person name="Coursin T."/>
            <person name="Rippka R."/>
            <person name="Tandeau De Marsac N."/>
            <person name="Huntemann M."/>
            <person name="Wei C.-L."/>
            <person name="Han J."/>
            <person name="Detter J.C."/>
            <person name="Han C."/>
            <person name="Tapia R."/>
            <person name="Chen A."/>
            <person name="Kyrpides N."/>
            <person name="Mavromatis K."/>
            <person name="Markowitz V."/>
            <person name="Szeto E."/>
            <person name="Ivanova N."/>
            <person name="Pagani I."/>
            <person name="Pati A."/>
            <person name="Goodwin L."/>
            <person name="Nordberg H.P."/>
            <person name="Cantor M.N."/>
            <person name="Hua S.X."/>
            <person name="Woyke T."/>
            <person name="Kerfeld C.A."/>
        </authorList>
    </citation>
    <scope>NUCLEOTIDE SEQUENCE [LARGE SCALE GENOMIC DNA]</scope>
    <source>
        <strain evidence="1 2">PCC 7113</strain>
        <plasmid evidence="1 2">pMIC7113.08</plasmid>
    </source>
</reference>
<geneLocation type="plasmid" evidence="1 2">
    <name>pMIC7113.08</name>
</geneLocation>
<protein>
    <submittedName>
        <fullName evidence="1">Uncharacterized protein</fullName>
    </submittedName>
</protein>
<name>K9WS48_9CYAN</name>
<dbReference type="EMBL" id="CP003638">
    <property type="protein sequence ID" value="AFZ22382.1"/>
    <property type="molecule type" value="Genomic_DNA"/>
</dbReference>
<dbReference type="RefSeq" id="WP_015186372.1">
    <property type="nucleotide sequence ID" value="NC_019743.1"/>
</dbReference>
<dbReference type="HOGENOM" id="CLU_2667034_0_0_3"/>
<organism evidence="1 2">
    <name type="scientific">Allocoleopsis franciscana PCC 7113</name>
    <dbReference type="NCBI Taxonomy" id="1173027"/>
    <lineage>
        <taxon>Bacteria</taxon>
        <taxon>Bacillati</taxon>
        <taxon>Cyanobacteriota</taxon>
        <taxon>Cyanophyceae</taxon>
        <taxon>Coleofasciculales</taxon>
        <taxon>Coleofasciculaceae</taxon>
        <taxon>Allocoleopsis</taxon>
        <taxon>Allocoleopsis franciscana</taxon>
    </lineage>
</organism>